<evidence type="ECO:0000256" key="3">
    <source>
        <dbReference type="ARBA" id="ARBA00022801"/>
    </source>
</evidence>
<dbReference type="Gene3D" id="2.60.40.1500">
    <property type="entry name" value="Glycosyl hydrolase domain, family 39"/>
    <property type="match status" value="1"/>
</dbReference>
<protein>
    <recommendedName>
        <fullName evidence="5">Glycosyl hydrolases family 39 N-terminal catalytic domain-containing protein</fullName>
    </recommendedName>
</protein>
<dbReference type="InterPro" id="IPR049166">
    <property type="entry name" value="GH39_cat"/>
</dbReference>
<dbReference type="InterPro" id="IPR017853">
    <property type="entry name" value="GH"/>
</dbReference>
<evidence type="ECO:0000256" key="2">
    <source>
        <dbReference type="ARBA" id="ARBA00022729"/>
    </source>
</evidence>
<dbReference type="InterPro" id="IPR049165">
    <property type="entry name" value="GH39_as"/>
</dbReference>
<dbReference type="Gene3D" id="3.20.20.80">
    <property type="entry name" value="Glycosidases"/>
    <property type="match status" value="1"/>
</dbReference>
<evidence type="ECO:0000313" key="7">
    <source>
        <dbReference type="Proteomes" id="UP000069272"/>
    </source>
</evidence>
<dbReference type="AlphaFoldDB" id="A0A182FUI6"/>
<dbReference type="VEuPathDB" id="VectorBase:AALB20_029447"/>
<organism evidence="6 7">
    <name type="scientific">Anopheles albimanus</name>
    <name type="common">New world malaria mosquito</name>
    <dbReference type="NCBI Taxonomy" id="7167"/>
    <lineage>
        <taxon>Eukaryota</taxon>
        <taxon>Metazoa</taxon>
        <taxon>Ecdysozoa</taxon>
        <taxon>Arthropoda</taxon>
        <taxon>Hexapoda</taxon>
        <taxon>Insecta</taxon>
        <taxon>Pterygota</taxon>
        <taxon>Neoptera</taxon>
        <taxon>Endopterygota</taxon>
        <taxon>Diptera</taxon>
        <taxon>Nematocera</taxon>
        <taxon>Culicoidea</taxon>
        <taxon>Culicidae</taxon>
        <taxon>Anophelinae</taxon>
        <taxon>Anopheles</taxon>
    </lineage>
</organism>
<dbReference type="GO" id="GO:0005975">
    <property type="term" value="P:carbohydrate metabolic process"/>
    <property type="evidence" value="ECO:0007669"/>
    <property type="project" value="InterPro"/>
</dbReference>
<dbReference type="InterPro" id="IPR000514">
    <property type="entry name" value="Glyco_hydro_39"/>
</dbReference>
<evidence type="ECO:0000256" key="4">
    <source>
        <dbReference type="ARBA" id="ARBA00023295"/>
    </source>
</evidence>
<evidence type="ECO:0000259" key="5">
    <source>
        <dbReference type="Pfam" id="PF01229"/>
    </source>
</evidence>
<keyword evidence="4" id="KW-0326">Glycosidase</keyword>
<name>A0A182FUI6_ANOAL</name>
<keyword evidence="3" id="KW-0378">Hydrolase</keyword>
<keyword evidence="2" id="KW-0732">Signal</keyword>
<dbReference type="STRING" id="7167.A0A182FUI6"/>
<evidence type="ECO:0000313" key="6">
    <source>
        <dbReference type="EnsemblMetazoa" id="AALB010221-PA"/>
    </source>
</evidence>
<dbReference type="VEuPathDB" id="VectorBase:AALB010221"/>
<dbReference type="PRINTS" id="PR00745">
    <property type="entry name" value="GLHYDRLASE39"/>
</dbReference>
<reference evidence="6 7" key="1">
    <citation type="journal article" date="2017" name="G3 (Bethesda)">
        <title>The Physical Genome Mapping of Anopheles albimanus Corrected Scaffold Misassemblies and Identified Interarm Rearrangements in Genus Anopheles.</title>
        <authorList>
            <person name="Artemov G.N."/>
            <person name="Peery A.N."/>
            <person name="Jiang X."/>
            <person name="Tu Z."/>
            <person name="Stegniy V.N."/>
            <person name="Sharakhova M.V."/>
            <person name="Sharakhov I.V."/>
        </authorList>
    </citation>
    <scope>NUCLEOTIDE SEQUENCE [LARGE SCALE GENOMIC DNA]</scope>
    <source>
        <strain evidence="6 7">ALBI9_A</strain>
    </source>
</reference>
<feature type="domain" description="Glycosyl hydrolases family 39 N-terminal catalytic" evidence="5">
    <location>
        <begin position="41"/>
        <end position="506"/>
    </location>
</feature>
<dbReference type="PROSITE" id="PS01027">
    <property type="entry name" value="GLYCOSYL_HYDROL_F39"/>
    <property type="match status" value="1"/>
</dbReference>
<proteinExistence type="inferred from homology"/>
<dbReference type="FunFam" id="3.20.20.80:FF:000245">
    <property type="entry name" value="Histone H2B"/>
    <property type="match status" value="1"/>
</dbReference>
<accession>A0A182FUI6</accession>
<dbReference type="PANTHER" id="PTHR12631">
    <property type="entry name" value="ALPHA-L-IDURONIDASE"/>
    <property type="match status" value="1"/>
</dbReference>
<comment type="similarity">
    <text evidence="1">Belongs to the glycosyl hydrolase 39 family.</text>
</comment>
<keyword evidence="7" id="KW-1185">Reference proteome</keyword>
<dbReference type="InterPro" id="IPR051923">
    <property type="entry name" value="Glycosyl_Hydrolase_39"/>
</dbReference>
<dbReference type="EnsemblMetazoa" id="AALB010221-RA">
    <property type="protein sequence ID" value="AALB010221-PA"/>
    <property type="gene ID" value="AALB010221"/>
</dbReference>
<evidence type="ECO:0000256" key="1">
    <source>
        <dbReference type="ARBA" id="ARBA00008875"/>
    </source>
</evidence>
<dbReference type="SUPFAM" id="SSF51445">
    <property type="entry name" value="(Trans)glycosidases"/>
    <property type="match status" value="1"/>
</dbReference>
<reference evidence="6" key="2">
    <citation type="submission" date="2022-08" db="UniProtKB">
        <authorList>
            <consortium name="EnsemblMetazoa"/>
        </authorList>
    </citation>
    <scope>IDENTIFICATION</scope>
    <source>
        <strain evidence="6">STECLA/ALBI9_A</strain>
    </source>
</reference>
<sequence>MVLLLCLTVLTFSASSVTVASEGGPMLLTINDVSQPLALDDFQPLPSFWTSTGLCPREPRNETAAFLLSKAMQLNLQLIGSLTDRAISYVRIHWLLELVQVSYDEESMIRYDFAYLDQLLDQLHDVGLYPGFELMGLPLGYAKPHPTAHFWEDLVSRIVQRYVARYGLQTVTRWRFESWNEPDLRTYNVLNFTVSDYLEYILAIRAGLDHVRNLTESPRQSASTLFQLQGPAGLFKSEIHHPLCWAAAKLCNGGDCPFETFTFHRKGTGRWASEVLTATQQLMEDLFTRFPNVRRLGFANDEADPIASWSTARPFQADVRYATMLFSIVAQHWSAMADTNATLLNNFRFLSHDNAFLSYHPYEFEQRTLLARFQMNETHPPHVQFIAKPVFSALGMLATLGSQATRTTFRANNVSYILSHEDRRYLSLLVSRSNDSSPMHKRRSRVKFTIPLALLLLADECRKAYTVEALQDGITDPFRLWQSFGRPAYPNIKQLTALRSVQFPAVLNGGPAFIASNATSLQLTLTLDAPWIVTVRICSDKIPAPGPVRRVSVSKVHDREYIIFWQPPKTGNLRCLFTYEVWFKPVQIVGESRHYTRGPKWELINRGHHTPFAFFQFHSSFATGRPRVL</sequence>
<dbReference type="SUPFAM" id="SSF51011">
    <property type="entry name" value="Glycosyl hydrolase domain"/>
    <property type="match status" value="1"/>
</dbReference>
<dbReference type="PANTHER" id="PTHR12631:SF8">
    <property type="entry name" value="ALPHA-L-IDURONIDASE"/>
    <property type="match status" value="1"/>
</dbReference>
<dbReference type="GO" id="GO:0003940">
    <property type="term" value="F:L-iduronidase activity"/>
    <property type="evidence" value="ECO:0007669"/>
    <property type="project" value="TreeGrafter"/>
</dbReference>
<dbReference type="Pfam" id="PF01229">
    <property type="entry name" value="Glyco_hydro_39"/>
    <property type="match status" value="1"/>
</dbReference>
<dbReference type="Proteomes" id="UP000069272">
    <property type="component" value="Chromosome 3R"/>
</dbReference>